<reference evidence="1 2" key="1">
    <citation type="journal article" date="2020" name="Nat. Food">
        <title>A phased Vanilla planifolia genome enables genetic improvement of flavour and production.</title>
        <authorList>
            <person name="Hasing T."/>
            <person name="Tang H."/>
            <person name="Brym M."/>
            <person name="Khazi F."/>
            <person name="Huang T."/>
            <person name="Chambers A.H."/>
        </authorList>
    </citation>
    <scope>NUCLEOTIDE SEQUENCE [LARGE SCALE GENOMIC DNA]</scope>
    <source>
        <tissue evidence="1">Leaf</tissue>
    </source>
</reference>
<keyword evidence="2" id="KW-1185">Reference proteome</keyword>
<gene>
    <name evidence="1" type="ORF">HPP92_020898</name>
</gene>
<protein>
    <submittedName>
        <fullName evidence="1">Uncharacterized protein</fullName>
    </submittedName>
</protein>
<name>A0A835UIG6_VANPL</name>
<comment type="caution">
    <text evidence="1">The sequence shown here is derived from an EMBL/GenBank/DDBJ whole genome shotgun (WGS) entry which is preliminary data.</text>
</comment>
<evidence type="ECO:0000313" key="1">
    <source>
        <dbReference type="EMBL" id="KAG0460601.1"/>
    </source>
</evidence>
<dbReference type="OrthoDB" id="10258631at2759"/>
<evidence type="ECO:0000313" key="2">
    <source>
        <dbReference type="Proteomes" id="UP000636800"/>
    </source>
</evidence>
<organism evidence="1 2">
    <name type="scientific">Vanilla planifolia</name>
    <name type="common">Vanilla</name>
    <dbReference type="NCBI Taxonomy" id="51239"/>
    <lineage>
        <taxon>Eukaryota</taxon>
        <taxon>Viridiplantae</taxon>
        <taxon>Streptophyta</taxon>
        <taxon>Embryophyta</taxon>
        <taxon>Tracheophyta</taxon>
        <taxon>Spermatophyta</taxon>
        <taxon>Magnoliopsida</taxon>
        <taxon>Liliopsida</taxon>
        <taxon>Asparagales</taxon>
        <taxon>Orchidaceae</taxon>
        <taxon>Vanilloideae</taxon>
        <taxon>Vanilleae</taxon>
        <taxon>Vanilla</taxon>
    </lineage>
</organism>
<proteinExistence type="predicted"/>
<sequence>MSYIRGWERPGDLSREARKGPIWEGWIWRRRARQFGRWGEVFEFEQRQKLAKLNNFRNGD</sequence>
<dbReference type="EMBL" id="JADCNL010000011">
    <property type="protein sequence ID" value="KAG0460601.1"/>
    <property type="molecule type" value="Genomic_DNA"/>
</dbReference>
<dbReference type="Proteomes" id="UP000636800">
    <property type="component" value="Chromosome 11"/>
</dbReference>
<dbReference type="AlphaFoldDB" id="A0A835UIG6"/>
<accession>A0A835UIG6</accession>